<name>A0ACC2TH58_9FUNG</name>
<keyword evidence="1" id="KW-0675">Receptor</keyword>
<evidence type="ECO:0000313" key="2">
    <source>
        <dbReference type="Proteomes" id="UP001165960"/>
    </source>
</evidence>
<reference evidence="1" key="1">
    <citation type="submission" date="2022-04" db="EMBL/GenBank/DDBJ databases">
        <title>Genome of the entomopathogenic fungus Entomophthora muscae.</title>
        <authorList>
            <person name="Elya C."/>
            <person name="Lovett B.R."/>
            <person name="Lee E."/>
            <person name="Macias A.M."/>
            <person name="Hajek A.E."/>
            <person name="De Bivort B.L."/>
            <person name="Kasson M.T."/>
            <person name="De Fine Licht H.H."/>
            <person name="Stajich J.E."/>
        </authorList>
    </citation>
    <scope>NUCLEOTIDE SEQUENCE</scope>
    <source>
        <strain evidence="1">Berkeley</strain>
    </source>
</reference>
<organism evidence="1 2">
    <name type="scientific">Entomophthora muscae</name>
    <dbReference type="NCBI Taxonomy" id="34485"/>
    <lineage>
        <taxon>Eukaryota</taxon>
        <taxon>Fungi</taxon>
        <taxon>Fungi incertae sedis</taxon>
        <taxon>Zoopagomycota</taxon>
        <taxon>Entomophthoromycotina</taxon>
        <taxon>Entomophthoromycetes</taxon>
        <taxon>Entomophthorales</taxon>
        <taxon>Entomophthoraceae</taxon>
        <taxon>Entomophthora</taxon>
    </lineage>
</organism>
<comment type="caution">
    <text evidence="1">The sequence shown here is derived from an EMBL/GenBank/DDBJ whole genome shotgun (WGS) entry which is preliminary data.</text>
</comment>
<dbReference type="Proteomes" id="UP001165960">
    <property type="component" value="Unassembled WGS sequence"/>
</dbReference>
<keyword evidence="1" id="KW-0456">Lyase</keyword>
<accession>A0ACC2TH58</accession>
<dbReference type="EC" id="4.99.1.-" evidence="1"/>
<proteinExistence type="predicted"/>
<dbReference type="EMBL" id="QTSX02002879">
    <property type="protein sequence ID" value="KAJ9073927.1"/>
    <property type="molecule type" value="Genomic_DNA"/>
</dbReference>
<evidence type="ECO:0000313" key="1">
    <source>
        <dbReference type="EMBL" id="KAJ9073927.1"/>
    </source>
</evidence>
<gene>
    <name evidence="1" type="primary">SNC2_6</name>
    <name evidence="1" type="ORF">DSO57_1011380</name>
</gene>
<keyword evidence="2" id="KW-1185">Reference proteome</keyword>
<sequence length="127" mass="13893">MSNQGSAGGNGAQGSSKTRLIQQQVDEVVGIMQENIDKVMEKQERLETLNDKAENLNQNAMQFKRGANKVRKAMWWKDFKLKIIIAVVILVIILCIVLPIALKSDEKASTSSAEPASSALPVAETPK</sequence>
<protein>
    <submittedName>
        <fullName evidence="1">Vesicle membrane receptor protein (V-SNARE)</fullName>
        <ecNumber evidence="1">4.99.1.-</ecNumber>
    </submittedName>
</protein>